<dbReference type="CDD" id="cd11532">
    <property type="entry name" value="NTP-PPase_COG4997"/>
    <property type="match status" value="1"/>
</dbReference>
<name>A0A939F1L3_9BACT</name>
<proteinExistence type="predicted"/>
<dbReference type="AlphaFoldDB" id="A0A939F1L3"/>
<sequence>MEYPKLVRDYIPTIIRKSGRHCRTTILAEPAYRVALLAKLVEEAKEAELASSEELLSELADVLEVLDALFVANQFTMDQARQLQLQKRQDRGGFEGRLQLDLIEE</sequence>
<evidence type="ECO:0000313" key="1">
    <source>
        <dbReference type="EMBL" id="MBO0360682.1"/>
    </source>
</evidence>
<protein>
    <submittedName>
        <fullName evidence="1">Nucleoside triphosphate pyrophosphohydrolase</fullName>
    </submittedName>
</protein>
<dbReference type="EMBL" id="JAFLQZ010000022">
    <property type="protein sequence ID" value="MBO0360682.1"/>
    <property type="molecule type" value="Genomic_DNA"/>
</dbReference>
<dbReference type="Proteomes" id="UP000664144">
    <property type="component" value="Unassembled WGS sequence"/>
</dbReference>
<comment type="caution">
    <text evidence="1">The sequence shown here is derived from an EMBL/GenBank/DDBJ whole genome shotgun (WGS) entry which is preliminary data.</text>
</comment>
<gene>
    <name evidence="1" type="ORF">J0X19_22165</name>
</gene>
<accession>A0A939F1L3</accession>
<dbReference type="InterPro" id="IPR038735">
    <property type="entry name" value="MSMEG_1276-like_NTP-PPase_dom"/>
</dbReference>
<organism evidence="1 2">
    <name type="scientific">Hymenobacter telluris</name>
    <dbReference type="NCBI Taxonomy" id="2816474"/>
    <lineage>
        <taxon>Bacteria</taxon>
        <taxon>Pseudomonadati</taxon>
        <taxon>Bacteroidota</taxon>
        <taxon>Cytophagia</taxon>
        <taxon>Cytophagales</taxon>
        <taxon>Hymenobacteraceae</taxon>
        <taxon>Hymenobacter</taxon>
    </lineage>
</organism>
<reference evidence="1" key="1">
    <citation type="submission" date="2021-03" db="EMBL/GenBank/DDBJ databases">
        <authorList>
            <person name="Kim M.K."/>
        </authorList>
    </citation>
    <scope>NUCLEOTIDE SEQUENCE</scope>
    <source>
        <strain evidence="1">BT186</strain>
    </source>
</reference>
<evidence type="ECO:0000313" key="2">
    <source>
        <dbReference type="Proteomes" id="UP000664144"/>
    </source>
</evidence>
<dbReference type="RefSeq" id="WP_206986598.1">
    <property type="nucleotide sequence ID" value="NZ_JAFLQZ010000022.1"/>
</dbReference>
<keyword evidence="2" id="KW-1185">Reference proteome</keyword>
<dbReference type="SUPFAM" id="SSF101386">
    <property type="entry name" value="all-alpha NTP pyrophosphatases"/>
    <property type="match status" value="1"/>
</dbReference>